<accession>A0ABN9L9P4</accession>
<evidence type="ECO:0000259" key="3">
    <source>
        <dbReference type="PROSITE" id="PS50878"/>
    </source>
</evidence>
<protein>
    <recommendedName>
        <fullName evidence="3">Reverse transcriptase domain-containing protein</fullName>
    </recommendedName>
</protein>
<dbReference type="EMBL" id="CAUEEQ010012670">
    <property type="protein sequence ID" value="CAJ0936692.1"/>
    <property type="molecule type" value="Genomic_DNA"/>
</dbReference>
<dbReference type="PROSITE" id="PS50878">
    <property type="entry name" value="RT_POL"/>
    <property type="match status" value="1"/>
</dbReference>
<proteinExistence type="predicted"/>
<dbReference type="PANTHER" id="PTHR21301:SF12">
    <property type="match status" value="1"/>
</dbReference>
<reference evidence="4" key="1">
    <citation type="submission" date="2023-07" db="EMBL/GenBank/DDBJ databases">
        <authorList>
            <person name="Stuckert A."/>
        </authorList>
    </citation>
    <scope>NUCLEOTIDE SEQUENCE</scope>
</reference>
<dbReference type="Proteomes" id="UP001176940">
    <property type="component" value="Unassembled WGS sequence"/>
</dbReference>
<sequence>MISNKYGLDIILLNIEFLQQEIRKYNSEMPILELEIKGLMKDNEWSGFYESLKIKFDNLRLELEDMKGRKWNRDMEDYKDGNISNWQRDSSENWKKKGTDPLKEKPSTSGKGEERSIGDNKKEKKGKGRSPVEKQVVTRSKEQGLSFGISSHVDWLQLTLDLQHFFRSIKLKEWFSHNTVEEHDLNSELNLKCVELKKKKSNFVPSSCPIAIEAFVLAVNGDIDNLKKECLKKFKRPNMSKGEVEALHELSHDNEIVIKKADKGGATVVMDREDYLNEIRRQLADPEVYERLPQDPKFEIARDIKMVLEKAKDKFIIDQDLYDFLTVKFPITPVIYILPKIHKSLVHPPGRPIVSGSDSIFSNIGIFLDNPIAGRAESFLRDTTDFLNKIKEVSILGEVLLASFDVTSLYTSIDHARGLEAVSQKLLSTHFSSDAREFIMELLKLVFTKNYFLFGDSFYLQLRGTAMGANMAPAYANIVMSVLEEDFVYVSHHFGLVAAWWRYIDDVFLIWTGTEELLHDFNKYLNTIDETIKFTLVYSKTDIQFLDVNVRCEANKLTTQLYTKPTDRNDLLSFESQHPKKMKESIPYSQLLHVKRIESDAYSRENFFQKVMKKFLDRGYPQSLLETQKGRVDDVNRKDLFHKNQGLKF</sequence>
<name>A0ABN9L9P4_9NEOB</name>
<feature type="region of interest" description="Disordered" evidence="2">
    <location>
        <begin position="89"/>
        <end position="137"/>
    </location>
</feature>
<dbReference type="InterPro" id="IPR058912">
    <property type="entry name" value="HTH_animal"/>
</dbReference>
<keyword evidence="1" id="KW-0175">Coiled coil</keyword>
<gene>
    <name evidence="4" type="ORF">RIMI_LOCUS6877451</name>
</gene>
<evidence type="ECO:0000256" key="2">
    <source>
        <dbReference type="SAM" id="MobiDB-lite"/>
    </source>
</evidence>
<evidence type="ECO:0000313" key="5">
    <source>
        <dbReference type="Proteomes" id="UP001176940"/>
    </source>
</evidence>
<comment type="caution">
    <text evidence="4">The sequence shown here is derived from an EMBL/GenBank/DDBJ whole genome shotgun (WGS) entry which is preliminary data.</text>
</comment>
<feature type="domain" description="Reverse transcriptase" evidence="3">
    <location>
        <begin position="319"/>
        <end position="561"/>
    </location>
</feature>
<organism evidence="4 5">
    <name type="scientific">Ranitomeya imitator</name>
    <name type="common">mimic poison frog</name>
    <dbReference type="NCBI Taxonomy" id="111125"/>
    <lineage>
        <taxon>Eukaryota</taxon>
        <taxon>Metazoa</taxon>
        <taxon>Chordata</taxon>
        <taxon>Craniata</taxon>
        <taxon>Vertebrata</taxon>
        <taxon>Euteleostomi</taxon>
        <taxon>Amphibia</taxon>
        <taxon>Batrachia</taxon>
        <taxon>Anura</taxon>
        <taxon>Neobatrachia</taxon>
        <taxon>Hyloidea</taxon>
        <taxon>Dendrobatidae</taxon>
        <taxon>Dendrobatinae</taxon>
        <taxon>Ranitomeya</taxon>
    </lineage>
</organism>
<dbReference type="PANTHER" id="PTHR21301">
    <property type="entry name" value="REVERSE TRANSCRIPTASE"/>
    <property type="match status" value="1"/>
</dbReference>
<feature type="coiled-coil region" evidence="1">
    <location>
        <begin position="8"/>
        <end position="69"/>
    </location>
</feature>
<evidence type="ECO:0000256" key="1">
    <source>
        <dbReference type="SAM" id="Coils"/>
    </source>
</evidence>
<dbReference type="Pfam" id="PF26215">
    <property type="entry name" value="HTH_animal"/>
    <property type="match status" value="1"/>
</dbReference>
<dbReference type="InterPro" id="IPR000477">
    <property type="entry name" value="RT_dom"/>
</dbReference>
<keyword evidence="5" id="KW-1185">Reference proteome</keyword>
<evidence type="ECO:0000313" key="4">
    <source>
        <dbReference type="EMBL" id="CAJ0936692.1"/>
    </source>
</evidence>
<feature type="compositionally biased region" description="Basic and acidic residues" evidence="2">
    <location>
        <begin position="89"/>
        <end position="122"/>
    </location>
</feature>